<dbReference type="AlphaFoldDB" id="A0A931E0B7"/>
<dbReference type="Proteomes" id="UP000658613">
    <property type="component" value="Unassembled WGS sequence"/>
</dbReference>
<protein>
    <submittedName>
        <fullName evidence="1">Uncharacterized protein</fullName>
    </submittedName>
</protein>
<organism evidence="1 2">
    <name type="scientific">Corynebacterium aquatimens</name>
    <dbReference type="NCBI Taxonomy" id="1190508"/>
    <lineage>
        <taxon>Bacteria</taxon>
        <taxon>Bacillati</taxon>
        <taxon>Actinomycetota</taxon>
        <taxon>Actinomycetes</taxon>
        <taxon>Mycobacteriales</taxon>
        <taxon>Corynebacteriaceae</taxon>
        <taxon>Corynebacterium</taxon>
    </lineage>
</organism>
<gene>
    <name evidence="1" type="ORF">IW254_000015</name>
</gene>
<comment type="caution">
    <text evidence="1">The sequence shown here is derived from an EMBL/GenBank/DDBJ whole genome shotgun (WGS) entry which is preliminary data.</text>
</comment>
<evidence type="ECO:0000313" key="1">
    <source>
        <dbReference type="EMBL" id="MBG6121046.1"/>
    </source>
</evidence>
<reference evidence="1" key="1">
    <citation type="submission" date="2020-11" db="EMBL/GenBank/DDBJ databases">
        <title>Sequencing the genomes of 1000 actinobacteria strains.</title>
        <authorList>
            <person name="Klenk H.-P."/>
        </authorList>
    </citation>
    <scope>NUCLEOTIDE SEQUENCE</scope>
    <source>
        <strain evidence="1">DSM 45632</strain>
    </source>
</reference>
<dbReference type="EMBL" id="JADOUE010000001">
    <property type="protein sequence ID" value="MBG6121046.1"/>
    <property type="molecule type" value="Genomic_DNA"/>
</dbReference>
<evidence type="ECO:0000313" key="2">
    <source>
        <dbReference type="Proteomes" id="UP000658613"/>
    </source>
</evidence>
<dbReference type="RefSeq" id="WP_196823685.1">
    <property type="nucleotide sequence ID" value="NZ_CP046980.1"/>
</dbReference>
<sequence>MSFPAVVTLWYVNAADPAAVLGAEPKADRGYGRKLLAHMNPAWPITPIGQFPLNRSSKASRNEFYIAGYSGVAVLQTFVEDCFKLSEVPELLRMAVPAADVYVFAEGVGDEGAGYAGFAHLSGETVHRSLCATRTQLIEDIGLPEPFEAPYWAGDTADQIGGISLPFEPVDLMRTAQSEMLGVDVSPTGQNINVVGYAVDGRPEPKVETPPSKRTKDVNEVAAKFAEGSADYDDYSDSEVSEGDEFAELADASAAAARRVGRGLRRRLRNLRDTITERIRHSDR</sequence>
<accession>A0A931E0B7</accession>
<name>A0A931E0B7_9CORY</name>
<keyword evidence="2" id="KW-1185">Reference proteome</keyword>
<dbReference type="Pfam" id="PF21997">
    <property type="entry name" value="DUF6928"/>
    <property type="match status" value="1"/>
</dbReference>
<proteinExistence type="predicted"/>
<dbReference type="InterPro" id="IPR053847">
    <property type="entry name" value="DUF6928"/>
</dbReference>